<feature type="compositionally biased region" description="Basic and acidic residues" evidence="1">
    <location>
        <begin position="1"/>
        <end position="10"/>
    </location>
</feature>
<proteinExistence type="predicted"/>
<protein>
    <submittedName>
        <fullName evidence="2">Uncharacterized protein</fullName>
    </submittedName>
</protein>
<feature type="region of interest" description="Disordered" evidence="1">
    <location>
        <begin position="1"/>
        <end position="70"/>
    </location>
</feature>
<name>A0A6J4KAZ1_9ACTN</name>
<accession>A0A6J4KAZ1</accession>
<dbReference type="EMBL" id="CADCTS010000189">
    <property type="protein sequence ID" value="CAA9301025.1"/>
    <property type="molecule type" value="Genomic_DNA"/>
</dbReference>
<organism evidence="2">
    <name type="scientific">uncultured Friedmanniella sp</name>
    <dbReference type="NCBI Taxonomy" id="335381"/>
    <lineage>
        <taxon>Bacteria</taxon>
        <taxon>Bacillati</taxon>
        <taxon>Actinomycetota</taxon>
        <taxon>Actinomycetes</taxon>
        <taxon>Propionibacteriales</taxon>
        <taxon>Nocardioidaceae</taxon>
        <taxon>Friedmanniella</taxon>
        <taxon>environmental samples</taxon>
    </lineage>
</organism>
<evidence type="ECO:0000313" key="2">
    <source>
        <dbReference type="EMBL" id="CAA9301025.1"/>
    </source>
</evidence>
<feature type="non-terminal residue" evidence="2">
    <location>
        <position position="70"/>
    </location>
</feature>
<reference evidence="2" key="1">
    <citation type="submission" date="2020-02" db="EMBL/GenBank/DDBJ databases">
        <authorList>
            <person name="Meier V. D."/>
        </authorList>
    </citation>
    <scope>NUCLEOTIDE SEQUENCE</scope>
    <source>
        <strain evidence="2">AVDCRST_MAG48</strain>
    </source>
</reference>
<dbReference type="AlphaFoldDB" id="A0A6J4KAZ1"/>
<gene>
    <name evidence="2" type="ORF">AVDCRST_MAG48-1319</name>
</gene>
<evidence type="ECO:0000256" key="1">
    <source>
        <dbReference type="SAM" id="MobiDB-lite"/>
    </source>
</evidence>
<feature type="non-terminal residue" evidence="2">
    <location>
        <position position="1"/>
    </location>
</feature>
<sequence length="70" mass="7678">ASRAERERQDSTPPVRSGPAGDEPTTRRRPASPAVPPVTARGPLCRAHVSGRCPRRHRQVPVPRPDPDRV</sequence>